<sequence>MFFKWSKNRQLEPSAPTRTTNFFISQQELAHLKIEAMALIAFVPASIDFKATVDTLERQCANVRVRLALQTAGQIGCNPNNLYNLNCPDQILIHLLSPDLFVAIETFMVDTLCADLQRGEISMDLDTRKHKIKEQIEQHVRPSMHVGPSDTFILSYFPGLTSSESFFLEGLISSNVPLSNLVGGSAGGKLDFKESLLSFNGQISGQKAVLTYCKLRPGYHYDIFTTHNFAKTSTSFIIGECIPELRQVKSFLINKELVSAADVLCAHFKCSQEELTQALVGYTFAVEMYGQIFVRSVGTINADKSITFFCDLYFGERLFLVKSGNFVQDTQQAYTKFLRGRKPLSILLNDCILRRLNNQTALDQFKELDNCPISGFSTFGEISFSLHQNQTLTALCIFKGEPDKVAPRNFFTHFRDTLLHYERIKSNRLKANVVIKNTLLEQYAGYNQIMSTNQTHLRDIATKATANNEYVRTVRQEALKLHDSMSSLKELSATLSHTVDTINQHTIEVSEALQKIDRVSYQTNLLALNASIEAARAGSHGRGFAVVADEVGNLANGVQQRLEEIQSTFASMGKAVKNIENAAKAVLNASDENNASLDSLHGAMTSLETQSQEMEKIAQQSLVDLAHVQEQIEDVKTNIQQNQELVKKLHLS</sequence>
<dbReference type="GeneID" id="36133628"/>
<dbReference type="PANTHER" id="PTHR32089:SF112">
    <property type="entry name" value="LYSOZYME-LIKE PROTEIN-RELATED"/>
    <property type="match status" value="1"/>
</dbReference>
<proteinExistence type="predicted"/>
<dbReference type="SMART" id="SM00283">
    <property type="entry name" value="MA"/>
    <property type="match status" value="1"/>
</dbReference>
<dbReference type="PROSITE" id="PS50111">
    <property type="entry name" value="CHEMOTAXIS_TRANSDUC_2"/>
    <property type="match status" value="1"/>
</dbReference>
<dbReference type="eggNOG" id="COG3287">
    <property type="taxonomic scope" value="Bacteria"/>
</dbReference>
<evidence type="ECO:0000259" key="3">
    <source>
        <dbReference type="PROSITE" id="PS50111"/>
    </source>
</evidence>
<feature type="domain" description="Methyl-accepting transducer" evidence="3">
    <location>
        <begin position="457"/>
        <end position="647"/>
    </location>
</feature>
<dbReference type="AlphaFoldDB" id="E7ADA6"/>
<dbReference type="HOGENOM" id="CLU_026627_1_0_7"/>
<dbReference type="OrthoDB" id="9765597at2"/>
<dbReference type="SMART" id="SM00897">
    <property type="entry name" value="FIST"/>
    <property type="match status" value="1"/>
</dbReference>
<dbReference type="KEGG" id="hfe:HFELIS_10790"/>
<dbReference type="SUPFAM" id="SSF58104">
    <property type="entry name" value="Methyl-accepting chemotaxis protein (MCP) signaling domain"/>
    <property type="match status" value="1"/>
</dbReference>
<dbReference type="Proteomes" id="UP000007934">
    <property type="component" value="Chromosome"/>
</dbReference>
<keyword evidence="5" id="KW-1185">Reference proteome</keyword>
<dbReference type="GO" id="GO:0007165">
    <property type="term" value="P:signal transduction"/>
    <property type="evidence" value="ECO:0007669"/>
    <property type="project" value="UniProtKB-KW"/>
</dbReference>
<evidence type="ECO:0000313" key="5">
    <source>
        <dbReference type="Proteomes" id="UP000007934"/>
    </source>
</evidence>
<dbReference type="SMART" id="SM01204">
    <property type="entry name" value="FIST_C"/>
    <property type="match status" value="1"/>
</dbReference>
<gene>
    <name evidence="4" type="ordered locus">Hfelis_10790</name>
</gene>
<dbReference type="Pfam" id="PF08495">
    <property type="entry name" value="FIST"/>
    <property type="match status" value="1"/>
</dbReference>
<name>E7ADA6_HELFC</name>
<dbReference type="InterPro" id="IPR013702">
    <property type="entry name" value="FIST_domain_N"/>
</dbReference>
<dbReference type="EMBL" id="FQ670179">
    <property type="protein sequence ID" value="CBY83163.1"/>
    <property type="molecule type" value="Genomic_DNA"/>
</dbReference>
<dbReference type="STRING" id="936155.HFELIS_10790"/>
<evidence type="ECO:0000256" key="2">
    <source>
        <dbReference type="PROSITE-ProRule" id="PRU00284"/>
    </source>
</evidence>
<dbReference type="Pfam" id="PF10442">
    <property type="entry name" value="FIST_C"/>
    <property type="match status" value="1"/>
</dbReference>
<keyword evidence="1 2" id="KW-0807">Transducer</keyword>
<evidence type="ECO:0000256" key="1">
    <source>
        <dbReference type="ARBA" id="ARBA00023224"/>
    </source>
</evidence>
<reference evidence="4 5" key="1">
    <citation type="journal article" date="2011" name="Genome Biol. Evol.">
        <title>Comparative whole genome sequence analysis of the carcinogenic bacterial model pathogen Helicobacter felis.</title>
        <authorList>
            <person name="Arnold I.C."/>
            <person name="Zigova Z."/>
            <person name="Holden M."/>
            <person name="Lawley T.D."/>
            <person name="Rad R."/>
            <person name="Dougan G."/>
            <person name="Falkow S."/>
            <person name="Bentley S.D."/>
            <person name="Muller A."/>
        </authorList>
    </citation>
    <scope>NUCLEOTIDE SEQUENCE [LARGE SCALE GENOMIC DNA]</scope>
    <source>
        <strain evidence="5">ATCC 49179 / CCUG 28539 / NCTC 12436 / CS1</strain>
    </source>
</reference>
<protein>
    <submittedName>
        <fullName evidence="4">Methyl-accepting chemotaxis sensory transducer</fullName>
    </submittedName>
</protein>
<dbReference type="RefSeq" id="WP_013469528.1">
    <property type="nucleotide sequence ID" value="NC_014810.2"/>
</dbReference>
<accession>E7ADA6</accession>
<dbReference type="InterPro" id="IPR019494">
    <property type="entry name" value="FIST_C"/>
</dbReference>
<organism evidence="4 5">
    <name type="scientific">Helicobacter felis (strain ATCC 49179 / CCUG 28539 / NCTC 12436 / CS1)</name>
    <dbReference type="NCBI Taxonomy" id="936155"/>
    <lineage>
        <taxon>Bacteria</taxon>
        <taxon>Pseudomonadati</taxon>
        <taxon>Campylobacterota</taxon>
        <taxon>Epsilonproteobacteria</taxon>
        <taxon>Campylobacterales</taxon>
        <taxon>Helicobacteraceae</taxon>
        <taxon>Helicobacter</taxon>
    </lineage>
</organism>
<dbReference type="eggNOG" id="COG0840">
    <property type="taxonomic scope" value="Bacteria"/>
</dbReference>
<evidence type="ECO:0000313" key="4">
    <source>
        <dbReference type="EMBL" id="CBY83163.1"/>
    </source>
</evidence>
<dbReference type="InterPro" id="IPR004089">
    <property type="entry name" value="MCPsignal_dom"/>
</dbReference>
<dbReference type="Gene3D" id="1.10.287.950">
    <property type="entry name" value="Methyl-accepting chemotaxis protein"/>
    <property type="match status" value="1"/>
</dbReference>
<dbReference type="GO" id="GO:0016020">
    <property type="term" value="C:membrane"/>
    <property type="evidence" value="ECO:0007669"/>
    <property type="project" value="InterPro"/>
</dbReference>
<dbReference type="Pfam" id="PF00015">
    <property type="entry name" value="MCPsignal"/>
    <property type="match status" value="1"/>
</dbReference>
<dbReference type="PANTHER" id="PTHR32089">
    <property type="entry name" value="METHYL-ACCEPTING CHEMOTAXIS PROTEIN MCPB"/>
    <property type="match status" value="1"/>
</dbReference>